<evidence type="ECO:0000313" key="2">
    <source>
        <dbReference type="Proteomes" id="UP000054270"/>
    </source>
</evidence>
<name>A0A0D2NX52_HYPSF</name>
<reference evidence="2" key="1">
    <citation type="submission" date="2014-04" db="EMBL/GenBank/DDBJ databases">
        <title>Evolutionary Origins and Diversification of the Mycorrhizal Mutualists.</title>
        <authorList>
            <consortium name="DOE Joint Genome Institute"/>
            <consortium name="Mycorrhizal Genomics Consortium"/>
            <person name="Kohler A."/>
            <person name="Kuo A."/>
            <person name="Nagy L.G."/>
            <person name="Floudas D."/>
            <person name="Copeland A."/>
            <person name="Barry K.W."/>
            <person name="Cichocki N."/>
            <person name="Veneault-Fourrey C."/>
            <person name="LaButti K."/>
            <person name="Lindquist E.A."/>
            <person name="Lipzen A."/>
            <person name="Lundell T."/>
            <person name="Morin E."/>
            <person name="Murat C."/>
            <person name="Riley R."/>
            <person name="Ohm R."/>
            <person name="Sun H."/>
            <person name="Tunlid A."/>
            <person name="Henrissat B."/>
            <person name="Grigoriev I.V."/>
            <person name="Hibbett D.S."/>
            <person name="Martin F."/>
        </authorList>
    </citation>
    <scope>NUCLEOTIDE SEQUENCE [LARGE SCALE GENOMIC DNA]</scope>
    <source>
        <strain evidence="2">FD-334 SS-4</strain>
    </source>
</reference>
<keyword evidence="2" id="KW-1185">Reference proteome</keyword>
<protein>
    <submittedName>
        <fullName evidence="1">Uncharacterized protein</fullName>
    </submittedName>
</protein>
<dbReference type="AlphaFoldDB" id="A0A0D2NX52"/>
<accession>A0A0D2NX52</accession>
<evidence type="ECO:0000313" key="1">
    <source>
        <dbReference type="EMBL" id="KJA21066.1"/>
    </source>
</evidence>
<dbReference type="Proteomes" id="UP000054270">
    <property type="component" value="Unassembled WGS sequence"/>
</dbReference>
<gene>
    <name evidence="1" type="ORF">HYPSUDRAFT_758754</name>
</gene>
<proteinExistence type="predicted"/>
<sequence length="88" mass="9727">MFEWRHGLQMETSSLSVSVQYYGRRLSCQASASSSRLTLKGMIMTVSTYASLCLAGMSLAGPQGVHHLVSFIHHIPRCAHHPLRTCLP</sequence>
<dbReference type="EMBL" id="KN817561">
    <property type="protein sequence ID" value="KJA21066.1"/>
    <property type="molecule type" value="Genomic_DNA"/>
</dbReference>
<organism evidence="1 2">
    <name type="scientific">Hypholoma sublateritium (strain FD-334 SS-4)</name>
    <dbReference type="NCBI Taxonomy" id="945553"/>
    <lineage>
        <taxon>Eukaryota</taxon>
        <taxon>Fungi</taxon>
        <taxon>Dikarya</taxon>
        <taxon>Basidiomycota</taxon>
        <taxon>Agaricomycotina</taxon>
        <taxon>Agaricomycetes</taxon>
        <taxon>Agaricomycetidae</taxon>
        <taxon>Agaricales</taxon>
        <taxon>Agaricineae</taxon>
        <taxon>Strophariaceae</taxon>
        <taxon>Hypholoma</taxon>
    </lineage>
</organism>